<reference evidence="4" key="2">
    <citation type="submission" date="2023-01" db="EMBL/GenBank/DDBJ databases">
        <authorList>
            <person name="Sun Q."/>
            <person name="Evtushenko L."/>
        </authorList>
    </citation>
    <scope>NUCLEOTIDE SEQUENCE</scope>
    <source>
        <strain evidence="4">VKM Ac-1321</strain>
    </source>
</reference>
<dbReference type="AlphaFoldDB" id="A0A9W6KHD9"/>
<dbReference type="GO" id="GO:0005737">
    <property type="term" value="C:cytoplasm"/>
    <property type="evidence" value="ECO:0007669"/>
    <property type="project" value="TreeGrafter"/>
</dbReference>
<dbReference type="PANTHER" id="PTHR45527">
    <property type="entry name" value="NONRIBOSOMAL PEPTIDE SYNTHETASE"/>
    <property type="match status" value="1"/>
</dbReference>
<proteinExistence type="predicted"/>
<comment type="caution">
    <text evidence="4">The sequence shown here is derived from an EMBL/GenBank/DDBJ whole genome shotgun (WGS) entry which is preliminary data.</text>
</comment>
<keyword evidence="1" id="KW-0596">Phosphopantetheine</keyword>
<keyword evidence="5" id="KW-1185">Reference proteome</keyword>
<accession>A0A9W6KHD9</accession>
<dbReference type="Pfam" id="PF00550">
    <property type="entry name" value="PP-binding"/>
    <property type="match status" value="1"/>
</dbReference>
<evidence type="ECO:0000256" key="1">
    <source>
        <dbReference type="ARBA" id="ARBA00022450"/>
    </source>
</evidence>
<dbReference type="GO" id="GO:0044550">
    <property type="term" value="P:secondary metabolite biosynthetic process"/>
    <property type="evidence" value="ECO:0007669"/>
    <property type="project" value="TreeGrafter"/>
</dbReference>
<dbReference type="PANTHER" id="PTHR45527:SF1">
    <property type="entry name" value="FATTY ACID SYNTHASE"/>
    <property type="match status" value="1"/>
</dbReference>
<dbReference type="PROSITE" id="PS00012">
    <property type="entry name" value="PHOSPHOPANTETHEINE"/>
    <property type="match status" value="1"/>
</dbReference>
<gene>
    <name evidence="4" type="ORF">GCM10017581_038880</name>
</gene>
<evidence type="ECO:0000256" key="2">
    <source>
        <dbReference type="ARBA" id="ARBA00022553"/>
    </source>
</evidence>
<dbReference type="InterPro" id="IPR009081">
    <property type="entry name" value="PP-bd_ACP"/>
</dbReference>
<dbReference type="EMBL" id="BSFP01000021">
    <property type="protein sequence ID" value="GLL02146.1"/>
    <property type="molecule type" value="Genomic_DNA"/>
</dbReference>
<dbReference type="InterPro" id="IPR036736">
    <property type="entry name" value="ACP-like_sf"/>
</dbReference>
<protein>
    <recommendedName>
        <fullName evidence="3">Carrier domain-containing protein</fullName>
    </recommendedName>
</protein>
<dbReference type="SUPFAM" id="SSF47336">
    <property type="entry name" value="ACP-like"/>
    <property type="match status" value="1"/>
</dbReference>
<organism evidence="4 5">
    <name type="scientific">Dactylosporangium matsuzakiense</name>
    <dbReference type="NCBI Taxonomy" id="53360"/>
    <lineage>
        <taxon>Bacteria</taxon>
        <taxon>Bacillati</taxon>
        <taxon>Actinomycetota</taxon>
        <taxon>Actinomycetes</taxon>
        <taxon>Micromonosporales</taxon>
        <taxon>Micromonosporaceae</taxon>
        <taxon>Dactylosporangium</taxon>
    </lineage>
</organism>
<dbReference type="GO" id="GO:0043041">
    <property type="term" value="P:amino acid activation for nonribosomal peptide biosynthetic process"/>
    <property type="evidence" value="ECO:0007669"/>
    <property type="project" value="TreeGrafter"/>
</dbReference>
<evidence type="ECO:0000313" key="4">
    <source>
        <dbReference type="EMBL" id="GLL02146.1"/>
    </source>
</evidence>
<dbReference type="RefSeq" id="WP_271189231.1">
    <property type="nucleotide sequence ID" value="NZ_BSFP01000021.1"/>
</dbReference>
<keyword evidence="2" id="KW-0597">Phosphoprotein</keyword>
<feature type="domain" description="Carrier" evidence="3">
    <location>
        <begin position="7"/>
        <end position="82"/>
    </location>
</feature>
<reference evidence="4" key="1">
    <citation type="journal article" date="2014" name="Int. J. Syst. Evol. Microbiol.">
        <title>Complete genome sequence of Corynebacterium casei LMG S-19264T (=DSM 44701T), isolated from a smear-ripened cheese.</title>
        <authorList>
            <consortium name="US DOE Joint Genome Institute (JGI-PGF)"/>
            <person name="Walter F."/>
            <person name="Albersmeier A."/>
            <person name="Kalinowski J."/>
            <person name="Ruckert C."/>
        </authorList>
    </citation>
    <scope>NUCLEOTIDE SEQUENCE</scope>
    <source>
        <strain evidence="4">VKM Ac-1321</strain>
    </source>
</reference>
<sequence>MLPPVDDARQELEHHLIELWTAKLGKSPIGRQDNFFELGGDSLVAADVLMDIYLELHHEVDAWVLFMHPTVAELADAILDDAQNRPGE</sequence>
<evidence type="ECO:0000313" key="5">
    <source>
        <dbReference type="Proteomes" id="UP001143480"/>
    </source>
</evidence>
<evidence type="ECO:0000259" key="3">
    <source>
        <dbReference type="PROSITE" id="PS50075"/>
    </source>
</evidence>
<dbReference type="Gene3D" id="1.10.1200.10">
    <property type="entry name" value="ACP-like"/>
    <property type="match status" value="1"/>
</dbReference>
<dbReference type="PROSITE" id="PS50075">
    <property type="entry name" value="CARRIER"/>
    <property type="match status" value="1"/>
</dbReference>
<dbReference type="Proteomes" id="UP001143480">
    <property type="component" value="Unassembled WGS sequence"/>
</dbReference>
<dbReference type="GO" id="GO:0031177">
    <property type="term" value="F:phosphopantetheine binding"/>
    <property type="evidence" value="ECO:0007669"/>
    <property type="project" value="TreeGrafter"/>
</dbReference>
<dbReference type="InterPro" id="IPR006162">
    <property type="entry name" value="Ppantetheine_attach_site"/>
</dbReference>
<name>A0A9W6KHD9_9ACTN</name>